<dbReference type="PANTHER" id="PTHR10900:SF77">
    <property type="entry name" value="FI19380P1"/>
    <property type="match status" value="1"/>
</dbReference>
<dbReference type="GO" id="GO:0007155">
    <property type="term" value="P:cell adhesion"/>
    <property type="evidence" value="ECO:0007669"/>
    <property type="project" value="TreeGrafter"/>
</dbReference>
<feature type="signal peptide" evidence="2">
    <location>
        <begin position="1"/>
        <end position="26"/>
    </location>
</feature>
<keyword evidence="5" id="KW-1185">Reference proteome</keyword>
<comment type="caution">
    <text evidence="4">The sequence shown here is derived from an EMBL/GenBank/DDBJ whole genome shotgun (WGS) entry which is preliminary data.</text>
</comment>
<dbReference type="Gene3D" id="2.30.180.10">
    <property type="entry name" value="FAS1 domain"/>
    <property type="match status" value="1"/>
</dbReference>
<feature type="region of interest" description="Disordered" evidence="1">
    <location>
        <begin position="329"/>
        <end position="352"/>
    </location>
</feature>
<gene>
    <name evidence="4" type="ORF">BOX15_Mlig012067g1</name>
</gene>
<feature type="chain" id="PRO_5013238470" description="FAS1 domain-containing protein" evidence="2">
    <location>
        <begin position="27"/>
        <end position="1054"/>
    </location>
</feature>
<dbReference type="PANTHER" id="PTHR10900">
    <property type="entry name" value="PERIOSTIN-RELATED"/>
    <property type="match status" value="1"/>
</dbReference>
<evidence type="ECO:0000256" key="1">
    <source>
        <dbReference type="SAM" id="MobiDB-lite"/>
    </source>
</evidence>
<dbReference type="GO" id="GO:0050839">
    <property type="term" value="F:cell adhesion molecule binding"/>
    <property type="evidence" value="ECO:0007669"/>
    <property type="project" value="TreeGrafter"/>
</dbReference>
<sequence length="1054" mass="116066">MALQKQRPWRLSSVLLLLLLLAAASAAEMWNFNDPQGGQEDSDIGLAGGVDFGGLDDVTDFSFDQTDESSFTEQTEFSEQGIGSGFEDDGFGFEDDGFGFEDDGFGFEDDGFGFEDDGFGFENEFGYENDEFGIEEGNYGYEDDGVGFEDGGYGYGDGGYGYGYEDGGYGYEDGGYGYEDGGYGYEDGGYGYEDGGYGYEDGGYGYEDGGYGYEDGGYGYDDGGYGYEDSGYGYEDGGYGYEDGGYGYEDGGYGYEDGGYGYEDGGYGYEDGGYGYEDGGYGYEDSGYGYEDGGYGYEDGGYGYEDGGYGYEDGGYGYEDGGYGRRYRGGRRGRGGRRAGMPVQVRSAGSDSGMAEIEFEDGSVSADEIPAGYFGQEEQNARPMPGNQPQARVVTGGIDMPGFRLIIGDALQWWKHDINVCLHKENLRPREFEDADSHLTMYSLRCGRNSVSEYSCLVNQWNGTDATSQRLTYTCCSGFTRLAGDRGCPRRVFDSSTSNRTFAALLQDRGYSQRAIELFSAVLNSSNTRRQLTVFVPAKEALETAISSFEEVTRTEEAGTLVRKVLVHFAKPALSTQSLRNGQLLATLAKPSSLLVSKTRRGSVLVNCQPLVQPNQAFNRYSLAHFTTGVLKVNKLNLYQLMLRQLENVTTPDTAKRLLAPLKSTLTGSRPMTVFMHLPATDEIDNGCYARNLRAAIVRGVECNASMASVSALRTIEGKLVRVQLQRSSDGSASLLIDGNRLVEDADQLASNGVLHLVRTTESLTGFANEATRRLKAAAEFRPLFARPNRTEADLVLLLPPINGSYSYENTSARWANATELAGFGRRHLLTNATCLRGASSRLTMLDGARRDFVQMLQRTGASIFSPGRLVRRRFVDCVQVTRIAKDCGGTVYFLLRGELPNFNSSSTAMDYLDARDSYSMTKTILSFGLRNNISGLDATFRRQDASILLVSDTDMVKLSGRLLLRRRRPTREQMTELAQWFTRYFVAARSVCSAKQLVPSLRVPEFRVDLRPCRSVVCAMRRRMYRRTKLVQLQPGSHVTIKEGFLLPGRVAR</sequence>
<dbReference type="STRING" id="282301.A0A267F795"/>
<dbReference type="Pfam" id="PF02469">
    <property type="entry name" value="Fasciclin"/>
    <property type="match status" value="1"/>
</dbReference>
<protein>
    <recommendedName>
        <fullName evidence="3">FAS1 domain-containing protein</fullName>
    </recommendedName>
</protein>
<accession>A0A267F795</accession>
<dbReference type="SUPFAM" id="SSF82153">
    <property type="entry name" value="FAS1 domain"/>
    <property type="match status" value="2"/>
</dbReference>
<dbReference type="InterPro" id="IPR036378">
    <property type="entry name" value="FAS1_dom_sf"/>
</dbReference>
<dbReference type="GO" id="GO:0031012">
    <property type="term" value="C:extracellular matrix"/>
    <property type="evidence" value="ECO:0007669"/>
    <property type="project" value="TreeGrafter"/>
</dbReference>
<dbReference type="GO" id="GO:0030198">
    <property type="term" value="P:extracellular matrix organization"/>
    <property type="evidence" value="ECO:0007669"/>
    <property type="project" value="TreeGrafter"/>
</dbReference>
<reference evidence="4 5" key="1">
    <citation type="submission" date="2017-06" db="EMBL/GenBank/DDBJ databases">
        <title>A platform for efficient transgenesis in Macrostomum lignano, a flatworm model organism for stem cell research.</title>
        <authorList>
            <person name="Berezikov E."/>
        </authorList>
    </citation>
    <scope>NUCLEOTIDE SEQUENCE [LARGE SCALE GENOMIC DNA]</scope>
    <source>
        <strain evidence="4">DV1</strain>
        <tissue evidence="4">Whole organism</tissue>
    </source>
</reference>
<evidence type="ECO:0000313" key="5">
    <source>
        <dbReference type="Proteomes" id="UP000215902"/>
    </source>
</evidence>
<evidence type="ECO:0000256" key="2">
    <source>
        <dbReference type="SAM" id="SignalP"/>
    </source>
</evidence>
<organism evidence="4 5">
    <name type="scientific">Macrostomum lignano</name>
    <dbReference type="NCBI Taxonomy" id="282301"/>
    <lineage>
        <taxon>Eukaryota</taxon>
        <taxon>Metazoa</taxon>
        <taxon>Spiralia</taxon>
        <taxon>Lophotrochozoa</taxon>
        <taxon>Platyhelminthes</taxon>
        <taxon>Rhabditophora</taxon>
        <taxon>Macrostomorpha</taxon>
        <taxon>Macrostomida</taxon>
        <taxon>Macrostomidae</taxon>
        <taxon>Macrostomum</taxon>
    </lineage>
</organism>
<keyword evidence="2" id="KW-0732">Signal</keyword>
<dbReference type="EMBL" id="NIVC01001304">
    <property type="protein sequence ID" value="PAA69650.1"/>
    <property type="molecule type" value="Genomic_DNA"/>
</dbReference>
<feature type="domain" description="FAS1" evidence="3">
    <location>
        <begin position="533"/>
        <end position="634"/>
    </location>
</feature>
<proteinExistence type="predicted"/>
<dbReference type="InterPro" id="IPR050904">
    <property type="entry name" value="Adhesion/Biosynth-related"/>
</dbReference>
<name>A0A267F795_9PLAT</name>
<evidence type="ECO:0000313" key="4">
    <source>
        <dbReference type="EMBL" id="PAA69650.1"/>
    </source>
</evidence>
<dbReference type="Proteomes" id="UP000215902">
    <property type="component" value="Unassembled WGS sequence"/>
</dbReference>
<dbReference type="SMART" id="SM00554">
    <property type="entry name" value="FAS1"/>
    <property type="match status" value="1"/>
</dbReference>
<dbReference type="GO" id="GO:0005615">
    <property type="term" value="C:extracellular space"/>
    <property type="evidence" value="ECO:0007669"/>
    <property type="project" value="TreeGrafter"/>
</dbReference>
<dbReference type="AlphaFoldDB" id="A0A267F795"/>
<dbReference type="OrthoDB" id="286301at2759"/>
<evidence type="ECO:0000259" key="3">
    <source>
        <dbReference type="SMART" id="SM00554"/>
    </source>
</evidence>
<dbReference type="InterPro" id="IPR000782">
    <property type="entry name" value="FAS1_domain"/>
</dbReference>